<accession>A0A1J4K7P6</accession>
<dbReference type="GeneID" id="94827455"/>
<dbReference type="AlphaFoldDB" id="A0A1J4K7P6"/>
<keyword evidence="1" id="KW-0812">Transmembrane</keyword>
<gene>
    <name evidence="2" type="ORF">TRFO_05866</name>
</gene>
<dbReference type="RefSeq" id="XP_068358846.1">
    <property type="nucleotide sequence ID" value="XM_068492751.1"/>
</dbReference>
<dbReference type="EMBL" id="MLAK01000749">
    <property type="protein sequence ID" value="OHT05710.1"/>
    <property type="molecule type" value="Genomic_DNA"/>
</dbReference>
<comment type="caution">
    <text evidence="2">The sequence shown here is derived from an EMBL/GenBank/DDBJ whole genome shotgun (WGS) entry which is preliminary data.</text>
</comment>
<keyword evidence="1" id="KW-0472">Membrane</keyword>
<dbReference type="InterPro" id="IPR036770">
    <property type="entry name" value="Ankyrin_rpt-contain_sf"/>
</dbReference>
<keyword evidence="3" id="KW-1185">Reference proteome</keyword>
<evidence type="ECO:0000256" key="1">
    <source>
        <dbReference type="SAM" id="Phobius"/>
    </source>
</evidence>
<feature type="transmembrane region" description="Helical" evidence="1">
    <location>
        <begin position="358"/>
        <end position="375"/>
    </location>
</feature>
<dbReference type="PANTHER" id="PTHR24159:SF5">
    <property type="entry name" value="ANK_REP_REGION DOMAIN-CONTAINING PROTEIN"/>
    <property type="match status" value="1"/>
</dbReference>
<dbReference type="SUPFAM" id="SSF48403">
    <property type="entry name" value="Ankyrin repeat"/>
    <property type="match status" value="1"/>
</dbReference>
<organism evidence="2 3">
    <name type="scientific">Tritrichomonas foetus</name>
    <dbReference type="NCBI Taxonomy" id="1144522"/>
    <lineage>
        <taxon>Eukaryota</taxon>
        <taxon>Metamonada</taxon>
        <taxon>Parabasalia</taxon>
        <taxon>Tritrichomonadida</taxon>
        <taxon>Tritrichomonadidae</taxon>
        <taxon>Tritrichomonas</taxon>
    </lineage>
</organism>
<sequence>MIKDADEFVESIKLLGKLEKKLVDYIDCDDFHEISFFQKFDATFNKMNIKENYDLYEVFIRLLCRISLSRPSLKTSHKKIVHVISTLISDYEMLEVFHVAEIFNTFKNNRSILLHLFKQNIITARMLCQEVYNTHNTYFFLFFYPEIQHVDPKLFTKMTKKFNNVALTIKKYDDSLDLFFKKRDVGHSEDEVAEIIRNDDIDQFTNLLERSLVGINSKIFPSIFESNSDINSYFNGGASLLEYSMIFGSINIFKYLLLHQAVFNQKSYRYAIIGGSNEIIHILEDDNRFKFDKECLIKSIGCHYFDITYYLKSSLSLSLSKDEEFINDIESLNFYQFSEFIKTSDELVKIVDLFPDSFVNYLIYITELFFLKFLLRQDHMDINTNIIYFIYLQLSTWFLTWSNMPHL</sequence>
<evidence type="ECO:0000313" key="3">
    <source>
        <dbReference type="Proteomes" id="UP000179807"/>
    </source>
</evidence>
<dbReference type="PANTHER" id="PTHR24159">
    <property type="match status" value="1"/>
</dbReference>
<dbReference type="VEuPathDB" id="TrichDB:TRFO_05866"/>
<proteinExistence type="predicted"/>
<name>A0A1J4K7P6_9EUKA</name>
<dbReference type="Proteomes" id="UP000179807">
    <property type="component" value="Unassembled WGS sequence"/>
</dbReference>
<feature type="transmembrane region" description="Helical" evidence="1">
    <location>
        <begin position="387"/>
        <end position="404"/>
    </location>
</feature>
<protein>
    <submittedName>
        <fullName evidence="2">Uncharacterized protein</fullName>
    </submittedName>
</protein>
<evidence type="ECO:0000313" key="2">
    <source>
        <dbReference type="EMBL" id="OHT05710.1"/>
    </source>
</evidence>
<keyword evidence="1" id="KW-1133">Transmembrane helix</keyword>
<reference evidence="2" key="1">
    <citation type="submission" date="2016-10" db="EMBL/GenBank/DDBJ databases">
        <authorList>
            <person name="Benchimol M."/>
            <person name="Almeida L.G."/>
            <person name="Vasconcelos A.T."/>
            <person name="Perreira-Neves A."/>
            <person name="Rosa I.A."/>
            <person name="Tasca T."/>
            <person name="Bogo M.R."/>
            <person name="de Souza W."/>
        </authorList>
    </citation>
    <scope>NUCLEOTIDE SEQUENCE [LARGE SCALE GENOMIC DNA]</scope>
    <source>
        <strain evidence="2">K</strain>
    </source>
</reference>